<dbReference type="Gene3D" id="1.10.357.10">
    <property type="entry name" value="Tetracycline Repressor, domain 2"/>
    <property type="match status" value="1"/>
</dbReference>
<organism evidence="7 8">
    <name type="scientific">Janthinobacterium lividum</name>
    <dbReference type="NCBI Taxonomy" id="29581"/>
    <lineage>
        <taxon>Bacteria</taxon>
        <taxon>Pseudomonadati</taxon>
        <taxon>Pseudomonadota</taxon>
        <taxon>Betaproteobacteria</taxon>
        <taxon>Burkholderiales</taxon>
        <taxon>Oxalobacteraceae</taxon>
        <taxon>Janthinobacterium</taxon>
    </lineage>
</organism>
<dbReference type="Pfam" id="PF17937">
    <property type="entry name" value="TetR_C_28"/>
    <property type="match status" value="1"/>
</dbReference>
<accession>A0AAJ4MVS6</accession>
<evidence type="ECO:0000256" key="5">
    <source>
        <dbReference type="PROSITE-ProRule" id="PRU00335"/>
    </source>
</evidence>
<dbReference type="PRINTS" id="PR00455">
    <property type="entry name" value="HTHTETR"/>
</dbReference>
<keyword evidence="4" id="KW-0804">Transcription</keyword>
<name>A0AAJ4MVS6_9BURK</name>
<dbReference type="Proteomes" id="UP000662821">
    <property type="component" value="Chromosome"/>
</dbReference>
<evidence type="ECO:0000313" key="7">
    <source>
        <dbReference type="EMBL" id="QSX98109.1"/>
    </source>
</evidence>
<gene>
    <name evidence="7" type="ORF">J3P46_09480</name>
</gene>
<dbReference type="GO" id="GO:0000976">
    <property type="term" value="F:transcription cis-regulatory region binding"/>
    <property type="evidence" value="ECO:0007669"/>
    <property type="project" value="TreeGrafter"/>
</dbReference>
<feature type="domain" description="HTH tetR-type" evidence="6">
    <location>
        <begin position="12"/>
        <end position="72"/>
    </location>
</feature>
<protein>
    <submittedName>
        <fullName evidence="7">TetR family transcriptional regulator</fullName>
    </submittedName>
</protein>
<proteinExistence type="predicted"/>
<evidence type="ECO:0000256" key="2">
    <source>
        <dbReference type="ARBA" id="ARBA00023015"/>
    </source>
</evidence>
<dbReference type="PANTHER" id="PTHR30055:SF148">
    <property type="entry name" value="TETR-FAMILY TRANSCRIPTIONAL REGULATOR"/>
    <property type="match status" value="1"/>
</dbReference>
<dbReference type="SUPFAM" id="SSF48498">
    <property type="entry name" value="Tetracyclin repressor-like, C-terminal domain"/>
    <property type="match status" value="1"/>
</dbReference>
<evidence type="ECO:0000256" key="3">
    <source>
        <dbReference type="ARBA" id="ARBA00023125"/>
    </source>
</evidence>
<dbReference type="EMBL" id="CP071520">
    <property type="protein sequence ID" value="QSX98109.1"/>
    <property type="molecule type" value="Genomic_DNA"/>
</dbReference>
<dbReference type="InterPro" id="IPR041479">
    <property type="entry name" value="TetR_CgmR_C"/>
</dbReference>
<dbReference type="PROSITE" id="PS50977">
    <property type="entry name" value="HTH_TETR_2"/>
    <property type="match status" value="1"/>
</dbReference>
<evidence type="ECO:0000256" key="1">
    <source>
        <dbReference type="ARBA" id="ARBA00022491"/>
    </source>
</evidence>
<dbReference type="InterPro" id="IPR009057">
    <property type="entry name" value="Homeodomain-like_sf"/>
</dbReference>
<dbReference type="RefSeq" id="WP_151093534.1">
    <property type="nucleotide sequence ID" value="NZ_CP071520.1"/>
</dbReference>
<feature type="DNA-binding region" description="H-T-H motif" evidence="5">
    <location>
        <begin position="35"/>
        <end position="54"/>
    </location>
</feature>
<keyword evidence="1" id="KW-0678">Repressor</keyword>
<dbReference type="InterPro" id="IPR050109">
    <property type="entry name" value="HTH-type_TetR-like_transc_reg"/>
</dbReference>
<dbReference type="InterPro" id="IPR036271">
    <property type="entry name" value="Tet_transcr_reg_TetR-rel_C_sf"/>
</dbReference>
<dbReference type="AlphaFoldDB" id="A0AAJ4MVS6"/>
<evidence type="ECO:0000256" key="4">
    <source>
        <dbReference type="ARBA" id="ARBA00023163"/>
    </source>
</evidence>
<dbReference type="Pfam" id="PF00440">
    <property type="entry name" value="TetR_N"/>
    <property type="match status" value="1"/>
</dbReference>
<dbReference type="InterPro" id="IPR023772">
    <property type="entry name" value="DNA-bd_HTH_TetR-type_CS"/>
</dbReference>
<keyword evidence="2" id="KW-0805">Transcription regulation</keyword>
<reference evidence="7 8" key="1">
    <citation type="submission" date="2021-03" db="EMBL/GenBank/DDBJ databases">
        <title>Draft genome sequence of Janthinobacterium sp. strain PLB02 isolated from infected primmorphs (Lubomirskia baicalensis).</title>
        <authorList>
            <person name="Chernogor L.I."/>
            <person name="Belikov S.I."/>
            <person name="Petrushin I.S."/>
        </authorList>
    </citation>
    <scope>NUCLEOTIDE SEQUENCE [LARGE SCALE GENOMIC DNA]</scope>
    <source>
        <strain evidence="7 8">PLB02</strain>
    </source>
</reference>
<dbReference type="GO" id="GO:0003700">
    <property type="term" value="F:DNA-binding transcription factor activity"/>
    <property type="evidence" value="ECO:0007669"/>
    <property type="project" value="TreeGrafter"/>
</dbReference>
<evidence type="ECO:0000313" key="8">
    <source>
        <dbReference type="Proteomes" id="UP000662821"/>
    </source>
</evidence>
<evidence type="ECO:0000259" key="6">
    <source>
        <dbReference type="PROSITE" id="PS50977"/>
    </source>
</evidence>
<dbReference type="InterPro" id="IPR001647">
    <property type="entry name" value="HTH_TetR"/>
</dbReference>
<dbReference type="SUPFAM" id="SSF46689">
    <property type="entry name" value="Homeodomain-like"/>
    <property type="match status" value="1"/>
</dbReference>
<sequence length="196" mass="20985">MASAYERRKDPEAVRRALLNCAALIAGSEGLAAVTVAGVSAAAGVTKGALFHHFANKQAMVDAMVNELMQELDAALDDLIAADQEPRGSFTRAYVHAALSMDDDTTRIWSALFSSLTAETLMAAQWHAWLAQRLRRHADTDAGELLEVVRLAADGAWFTSLSVGASARVLDLPAIRARLIAMTFLTTATPSGEHHV</sequence>
<keyword evidence="3 5" id="KW-0238">DNA-binding</keyword>
<dbReference type="PANTHER" id="PTHR30055">
    <property type="entry name" value="HTH-TYPE TRANSCRIPTIONAL REGULATOR RUTR"/>
    <property type="match status" value="1"/>
</dbReference>
<dbReference type="PROSITE" id="PS01081">
    <property type="entry name" value="HTH_TETR_1"/>
    <property type="match status" value="1"/>
</dbReference>